<dbReference type="Proteomes" id="UP001432322">
    <property type="component" value="Unassembled WGS sequence"/>
</dbReference>
<organism evidence="1 2">
    <name type="scientific">Pristionchus fissidentatus</name>
    <dbReference type="NCBI Taxonomy" id="1538716"/>
    <lineage>
        <taxon>Eukaryota</taxon>
        <taxon>Metazoa</taxon>
        <taxon>Ecdysozoa</taxon>
        <taxon>Nematoda</taxon>
        <taxon>Chromadorea</taxon>
        <taxon>Rhabditida</taxon>
        <taxon>Rhabditina</taxon>
        <taxon>Diplogasteromorpha</taxon>
        <taxon>Diplogasteroidea</taxon>
        <taxon>Neodiplogasteridae</taxon>
        <taxon>Pristionchus</taxon>
    </lineage>
</organism>
<reference evidence="1" key="1">
    <citation type="submission" date="2023-10" db="EMBL/GenBank/DDBJ databases">
        <title>Genome assembly of Pristionchus species.</title>
        <authorList>
            <person name="Yoshida K."/>
            <person name="Sommer R.J."/>
        </authorList>
    </citation>
    <scope>NUCLEOTIDE SEQUENCE</scope>
    <source>
        <strain evidence="1">RS5133</strain>
    </source>
</reference>
<evidence type="ECO:0000313" key="2">
    <source>
        <dbReference type="Proteomes" id="UP001432322"/>
    </source>
</evidence>
<proteinExistence type="predicted"/>
<accession>A0AAV5WQN2</accession>
<protein>
    <submittedName>
        <fullName evidence="1">Uncharacterized protein</fullName>
    </submittedName>
</protein>
<keyword evidence="2" id="KW-1185">Reference proteome</keyword>
<dbReference type="Gene3D" id="3.30.1370.10">
    <property type="entry name" value="K Homology domain, type 1"/>
    <property type="match status" value="1"/>
</dbReference>
<comment type="caution">
    <text evidence="1">The sequence shown here is derived from an EMBL/GenBank/DDBJ whole genome shotgun (WGS) entry which is preliminary data.</text>
</comment>
<dbReference type="EMBL" id="BTSY01000006">
    <property type="protein sequence ID" value="GMT34312.1"/>
    <property type="molecule type" value="Genomic_DNA"/>
</dbReference>
<evidence type="ECO:0000313" key="1">
    <source>
        <dbReference type="EMBL" id="GMT34312.1"/>
    </source>
</evidence>
<feature type="non-terminal residue" evidence="1">
    <location>
        <position position="1"/>
    </location>
</feature>
<dbReference type="GO" id="GO:0003723">
    <property type="term" value="F:RNA binding"/>
    <property type="evidence" value="ECO:0007669"/>
    <property type="project" value="InterPro"/>
</dbReference>
<dbReference type="InterPro" id="IPR036612">
    <property type="entry name" value="KH_dom_type_1_sf"/>
</dbReference>
<dbReference type="SUPFAM" id="SSF54791">
    <property type="entry name" value="Eukaryotic type KH-domain (KH-domain type I)"/>
    <property type="match status" value="1"/>
</dbReference>
<sequence length="91" mass="10674">VYIPKPIKITKKILIPTFRHPEVDFVETIVGRNQSNLQTMARDHKCHIYVQEGDRQMIDSKSKSSSHLAIPYTPTLEARCMSSWRHWHPFT</sequence>
<dbReference type="AlphaFoldDB" id="A0AAV5WQN2"/>
<name>A0AAV5WQN2_9BILA</name>
<gene>
    <name evidence="1" type="ORF">PFISCL1PPCAC_25609</name>
</gene>